<dbReference type="Gene3D" id="2.60.60.20">
    <property type="entry name" value="PLAT/LH2 domain"/>
    <property type="match status" value="1"/>
</dbReference>
<keyword evidence="4 7" id="KW-1133">Transmembrane helix</keyword>
<feature type="transmembrane region" description="Helical" evidence="7">
    <location>
        <begin position="152"/>
        <end position="171"/>
    </location>
</feature>
<evidence type="ECO:0000256" key="2">
    <source>
        <dbReference type="ARBA" id="ARBA00007200"/>
    </source>
</evidence>
<dbReference type="Pfam" id="PF01477">
    <property type="entry name" value="PLAT"/>
    <property type="match status" value="1"/>
</dbReference>
<feature type="transmembrane region" description="Helical" evidence="7">
    <location>
        <begin position="595"/>
        <end position="612"/>
    </location>
</feature>
<reference evidence="9 10" key="1">
    <citation type="submission" date="2020-06" db="EMBL/GenBank/DDBJ databases">
        <authorList>
            <person name="Li R."/>
            <person name="Bekaert M."/>
        </authorList>
    </citation>
    <scope>NUCLEOTIDE SEQUENCE [LARGE SCALE GENOMIC DNA]</scope>
    <source>
        <strain evidence="10">wild</strain>
    </source>
</reference>
<dbReference type="InterPro" id="IPR036392">
    <property type="entry name" value="PLAT/LH2_dom_sf"/>
</dbReference>
<evidence type="ECO:0000313" key="10">
    <source>
        <dbReference type="Proteomes" id="UP000507470"/>
    </source>
</evidence>
<dbReference type="InterPro" id="IPR046791">
    <property type="entry name" value="Polycystin_dom"/>
</dbReference>
<dbReference type="SMART" id="SM00303">
    <property type="entry name" value="GPS"/>
    <property type="match status" value="1"/>
</dbReference>
<dbReference type="InterPro" id="IPR051223">
    <property type="entry name" value="Polycystin"/>
</dbReference>
<dbReference type="GO" id="GO:0005262">
    <property type="term" value="F:calcium channel activity"/>
    <property type="evidence" value="ECO:0007669"/>
    <property type="project" value="TreeGrafter"/>
</dbReference>
<evidence type="ECO:0000256" key="5">
    <source>
        <dbReference type="ARBA" id="ARBA00023136"/>
    </source>
</evidence>
<gene>
    <name evidence="9" type="ORF">MCOR_53412</name>
</gene>
<dbReference type="Pfam" id="PF01825">
    <property type="entry name" value="GPS"/>
    <property type="match status" value="1"/>
</dbReference>
<dbReference type="Proteomes" id="UP000507470">
    <property type="component" value="Unassembled WGS sequence"/>
</dbReference>
<name>A0A6J8ENC9_MYTCO</name>
<evidence type="ECO:0000256" key="4">
    <source>
        <dbReference type="ARBA" id="ARBA00022989"/>
    </source>
</evidence>
<dbReference type="GO" id="GO:0050982">
    <property type="term" value="P:detection of mechanical stimulus"/>
    <property type="evidence" value="ECO:0007669"/>
    <property type="project" value="TreeGrafter"/>
</dbReference>
<protein>
    <submittedName>
        <fullName evidence="9">PKD1L2</fullName>
    </submittedName>
</protein>
<evidence type="ECO:0000256" key="7">
    <source>
        <dbReference type="SAM" id="Phobius"/>
    </source>
</evidence>
<comment type="caution">
    <text evidence="6">Lacks conserved residue(s) required for the propagation of feature annotation.</text>
</comment>
<keyword evidence="3 7" id="KW-0812">Transmembrane</keyword>
<feature type="transmembrane region" description="Helical" evidence="7">
    <location>
        <begin position="501"/>
        <end position="532"/>
    </location>
</feature>
<comment type="subcellular location">
    <subcellularLocation>
        <location evidence="1">Membrane</location>
        <topology evidence="1">Multi-pass membrane protein</topology>
    </subcellularLocation>
</comment>
<proteinExistence type="inferred from homology"/>
<organism evidence="9 10">
    <name type="scientific">Mytilus coruscus</name>
    <name type="common">Sea mussel</name>
    <dbReference type="NCBI Taxonomy" id="42192"/>
    <lineage>
        <taxon>Eukaryota</taxon>
        <taxon>Metazoa</taxon>
        <taxon>Spiralia</taxon>
        <taxon>Lophotrochozoa</taxon>
        <taxon>Mollusca</taxon>
        <taxon>Bivalvia</taxon>
        <taxon>Autobranchia</taxon>
        <taxon>Pteriomorphia</taxon>
        <taxon>Mytilida</taxon>
        <taxon>Mytiloidea</taxon>
        <taxon>Mytilidae</taxon>
        <taxon>Mytilinae</taxon>
        <taxon>Mytilus</taxon>
    </lineage>
</organism>
<dbReference type="SMART" id="SM00308">
    <property type="entry name" value="LH2"/>
    <property type="match status" value="1"/>
</dbReference>
<evidence type="ECO:0000259" key="8">
    <source>
        <dbReference type="PROSITE" id="PS50095"/>
    </source>
</evidence>
<dbReference type="Pfam" id="PF20519">
    <property type="entry name" value="Polycystin_dom"/>
    <property type="match status" value="1"/>
</dbReference>
<dbReference type="PROSITE" id="PS50095">
    <property type="entry name" value="PLAT"/>
    <property type="match status" value="1"/>
</dbReference>
<feature type="domain" description="PLAT" evidence="8">
    <location>
        <begin position="196"/>
        <end position="315"/>
    </location>
</feature>
<dbReference type="PANTHER" id="PTHR10877:SF194">
    <property type="entry name" value="LOCATION OF VULVA DEFECTIVE 1"/>
    <property type="match status" value="1"/>
</dbReference>
<dbReference type="EMBL" id="CACVKT020009319">
    <property type="protein sequence ID" value="CAC5421272.1"/>
    <property type="molecule type" value="Genomic_DNA"/>
</dbReference>
<dbReference type="AlphaFoldDB" id="A0A6J8ENC9"/>
<sequence>MFYMLKLITDGPQHNVSINIAINFHEKVTPSDAENGVLLDNSQTAYLKDPQEKTLYWSIGLIINHQNRTNGKVRQNITVKVLSTAITCRYWNNTSGSWSSGGFKVSPVSSSNKLECEVDHLTDFAGGYFVLPNIVDPIQDALLFLTFFDNPVVVSVVILVWLLYFVGLFLARQKDRRDRHLDGIVTPCSSDPSEPFKYLMCIVTGWRYDARTTANVSCYIKGKHGHTARHCLTRSSSPQVLFTTGAEDWFLITSSYDIGDVVNVIIWHDNSGSSPSWFLSRILIQDLQTKKVYTFYHDKWLGMQSGTAKVCLSIESNYDLKQQFLMRTTTDLRRAHLWISIVSKPPWSDFTRVQRLSCALSLLLCTMLSCIMFHGIPTESTTSSDVAGIRFEFSLKDFVIGIESSLIMFPINFVIIKMFLISKTKQQHREGYMEIDVTSPESCDKKGSGKREYTIVAVKRSMCPRWGIYIAWTTTILTSLISSYFVMLYGLQYGYYESLNWLVSFLTAFVDDCFVMEPTSVVFFALLFTYLLKRRNITYYRPALIVREFEDNNSYWPKKSKKWTFIPEQASRKHLRKAKQEFDFKKKVHTNLQDIIIYVIFTFMLLFVVHNQRPVEKCFQQSQVINSIFIKKKIENVKTRGDIWTYIKENVIPPLSKTIQYETSRKIPENDFLLLGKFRLRQIRVPRDSCKFPDKLKKLFGFDHLGIECSSSMNSIHDDNIHYNKSWQIQSQGVSSSDEWSYQNAWDLDSVPYIGDRAIYSGGGYLVDMKAGSSAISKISELNLKSWIDIRTRAFFIEFVLYNPNVNMYSSVMIAFEYSSPGTLTKSFQIYTSPLSDYSSSEEVTRLVFELVNHCYYRNAESENNFQFHNNYDVFVYIMRLLKWLEKEIPGPPEG</sequence>
<evidence type="ECO:0000256" key="3">
    <source>
        <dbReference type="ARBA" id="ARBA00022692"/>
    </source>
</evidence>
<dbReference type="InterPro" id="IPR000203">
    <property type="entry name" value="GPS"/>
</dbReference>
<feature type="transmembrane region" description="Helical" evidence="7">
    <location>
        <begin position="469"/>
        <end position="489"/>
    </location>
</feature>
<keyword evidence="10" id="KW-1185">Reference proteome</keyword>
<dbReference type="InterPro" id="IPR001024">
    <property type="entry name" value="PLAT/LH2_dom"/>
</dbReference>
<dbReference type="OrthoDB" id="6150772at2759"/>
<feature type="transmembrane region" description="Helical" evidence="7">
    <location>
        <begin position="356"/>
        <end position="376"/>
    </location>
</feature>
<keyword evidence="5 7" id="KW-0472">Membrane</keyword>
<dbReference type="SUPFAM" id="SSF49723">
    <property type="entry name" value="Lipase/lipooxygenase domain (PLAT/LH2 domain)"/>
    <property type="match status" value="1"/>
</dbReference>
<dbReference type="PANTHER" id="PTHR10877">
    <property type="entry name" value="POLYCYSTIN FAMILY MEMBER"/>
    <property type="match status" value="1"/>
</dbReference>
<evidence type="ECO:0000313" key="9">
    <source>
        <dbReference type="EMBL" id="CAC5421272.1"/>
    </source>
</evidence>
<dbReference type="GO" id="GO:0016020">
    <property type="term" value="C:membrane"/>
    <property type="evidence" value="ECO:0007669"/>
    <property type="project" value="UniProtKB-SubCell"/>
</dbReference>
<dbReference type="Gene3D" id="2.60.220.50">
    <property type="match status" value="1"/>
</dbReference>
<evidence type="ECO:0000256" key="1">
    <source>
        <dbReference type="ARBA" id="ARBA00004141"/>
    </source>
</evidence>
<accession>A0A6J8ENC9</accession>
<evidence type="ECO:0000256" key="6">
    <source>
        <dbReference type="PROSITE-ProRule" id="PRU00152"/>
    </source>
</evidence>
<feature type="transmembrane region" description="Helical" evidence="7">
    <location>
        <begin position="398"/>
        <end position="420"/>
    </location>
</feature>
<comment type="similarity">
    <text evidence="2">Belongs to the polycystin family.</text>
</comment>
<dbReference type="InterPro" id="IPR046338">
    <property type="entry name" value="GAIN_dom_sf"/>
</dbReference>